<feature type="region of interest" description="Disordered" evidence="1">
    <location>
        <begin position="73"/>
        <end position="94"/>
    </location>
</feature>
<feature type="compositionally biased region" description="Low complexity" evidence="1">
    <location>
        <begin position="218"/>
        <end position="228"/>
    </location>
</feature>
<evidence type="ECO:0000313" key="4">
    <source>
        <dbReference type="Proteomes" id="UP001140949"/>
    </source>
</evidence>
<keyword evidence="2" id="KW-0472">Membrane</keyword>
<keyword evidence="4" id="KW-1185">Reference proteome</keyword>
<dbReference type="Proteomes" id="UP001140949">
    <property type="component" value="Unassembled WGS sequence"/>
</dbReference>
<keyword evidence="2" id="KW-1133">Transmembrane helix</keyword>
<sequence length="297" mass="32764">MENVGTKKRNPFLSSSSVVELLSAASSLLHQSPSATSPIVVVLRLLLQLLRLVVVLILSPLVLLLSRRHRGPHHKKPSSSFPYSSPAGPTPPAERALSHVLSVVSRVPVSSRKYELVKSLADRLLDDNLRFSSLSLNSAALSSAFSRTLRRLERASPPTLADRSADLVAAAVRSGLRRLSILEEEEEEGCSAEKIWRRRRCGLRRGWRSAGPRRRLSRSGGRPPGSRGWRSRRSRGSRPPSSGFQHFYSSKPTRSNLEGKKMTIAVENVLQFAFGWQCSPHGCHCCAAQPMAQMHPS</sequence>
<dbReference type="EMBL" id="JANAVB010044218">
    <property type="protein sequence ID" value="KAJ6791741.1"/>
    <property type="molecule type" value="Genomic_DNA"/>
</dbReference>
<reference evidence="3" key="2">
    <citation type="submission" date="2023-04" db="EMBL/GenBank/DDBJ databases">
        <authorList>
            <person name="Bruccoleri R.E."/>
            <person name="Oakeley E.J."/>
            <person name="Faust A.-M."/>
            <person name="Dessus-Babus S."/>
            <person name="Altorfer M."/>
            <person name="Burckhardt D."/>
            <person name="Oertli M."/>
            <person name="Naumann U."/>
            <person name="Petersen F."/>
            <person name="Wong J."/>
        </authorList>
    </citation>
    <scope>NUCLEOTIDE SEQUENCE</scope>
    <source>
        <strain evidence="3">GSM-AAB239-AS_SAM_17_03QT</strain>
        <tissue evidence="3">Leaf</tissue>
    </source>
</reference>
<accession>A0AAX6DJ13</accession>
<reference evidence="3" key="1">
    <citation type="journal article" date="2023" name="GigaByte">
        <title>Genome assembly of the bearded iris, Iris pallida Lam.</title>
        <authorList>
            <person name="Bruccoleri R.E."/>
            <person name="Oakeley E.J."/>
            <person name="Faust A.M.E."/>
            <person name="Altorfer M."/>
            <person name="Dessus-Babus S."/>
            <person name="Burckhardt D."/>
            <person name="Oertli M."/>
            <person name="Naumann U."/>
            <person name="Petersen F."/>
            <person name="Wong J."/>
        </authorList>
    </citation>
    <scope>NUCLEOTIDE SEQUENCE</scope>
    <source>
        <strain evidence="3">GSM-AAB239-AS_SAM_17_03QT</strain>
    </source>
</reference>
<feature type="compositionally biased region" description="Low complexity" evidence="1">
    <location>
        <begin position="78"/>
        <end position="87"/>
    </location>
</feature>
<keyword evidence="3" id="KW-0261">Viral envelope protein</keyword>
<name>A0AAX6DJ13_IRIPA</name>
<feature type="transmembrane region" description="Helical" evidence="2">
    <location>
        <begin position="41"/>
        <end position="65"/>
    </location>
</feature>
<feature type="region of interest" description="Disordered" evidence="1">
    <location>
        <begin position="211"/>
        <end position="255"/>
    </location>
</feature>
<protein>
    <submittedName>
        <fullName evidence="3">Outer envelope protein 64, mitochondrial</fullName>
    </submittedName>
</protein>
<keyword evidence="3" id="KW-0946">Virion</keyword>
<evidence type="ECO:0000256" key="2">
    <source>
        <dbReference type="SAM" id="Phobius"/>
    </source>
</evidence>
<gene>
    <name evidence="3" type="ORF">M6B38_241075</name>
</gene>
<keyword evidence="2" id="KW-0812">Transmembrane</keyword>
<proteinExistence type="predicted"/>
<evidence type="ECO:0000256" key="1">
    <source>
        <dbReference type="SAM" id="MobiDB-lite"/>
    </source>
</evidence>
<dbReference type="AlphaFoldDB" id="A0AAX6DJ13"/>
<evidence type="ECO:0000313" key="3">
    <source>
        <dbReference type="EMBL" id="KAJ6791741.1"/>
    </source>
</evidence>
<organism evidence="3 4">
    <name type="scientific">Iris pallida</name>
    <name type="common">Sweet iris</name>
    <dbReference type="NCBI Taxonomy" id="29817"/>
    <lineage>
        <taxon>Eukaryota</taxon>
        <taxon>Viridiplantae</taxon>
        <taxon>Streptophyta</taxon>
        <taxon>Embryophyta</taxon>
        <taxon>Tracheophyta</taxon>
        <taxon>Spermatophyta</taxon>
        <taxon>Magnoliopsida</taxon>
        <taxon>Liliopsida</taxon>
        <taxon>Asparagales</taxon>
        <taxon>Iridaceae</taxon>
        <taxon>Iridoideae</taxon>
        <taxon>Irideae</taxon>
        <taxon>Iris</taxon>
    </lineage>
</organism>
<comment type="caution">
    <text evidence="3">The sequence shown here is derived from an EMBL/GenBank/DDBJ whole genome shotgun (WGS) entry which is preliminary data.</text>
</comment>